<organism evidence="3 4">
    <name type="scientific">Oryza sativa subsp. japonica</name>
    <name type="common">Rice</name>
    <dbReference type="NCBI Taxonomy" id="39947"/>
    <lineage>
        <taxon>Eukaryota</taxon>
        <taxon>Viridiplantae</taxon>
        <taxon>Streptophyta</taxon>
        <taxon>Embryophyta</taxon>
        <taxon>Tracheophyta</taxon>
        <taxon>Spermatophyta</taxon>
        <taxon>Magnoliopsida</taxon>
        <taxon>Liliopsida</taxon>
        <taxon>Poales</taxon>
        <taxon>Poaceae</taxon>
        <taxon>BOP clade</taxon>
        <taxon>Oryzoideae</taxon>
        <taxon>Oryzeae</taxon>
        <taxon>Oryzinae</taxon>
        <taxon>Oryza</taxon>
        <taxon>Oryza sativa</taxon>
    </lineage>
</organism>
<evidence type="ECO:0000313" key="3">
    <source>
        <dbReference type="EMBL" id="BAD25878.1"/>
    </source>
</evidence>
<protein>
    <submittedName>
        <fullName evidence="3">Uncharacterized protein</fullName>
    </submittedName>
</protein>
<proteinExistence type="predicted"/>
<evidence type="ECO:0000256" key="1">
    <source>
        <dbReference type="SAM" id="MobiDB-lite"/>
    </source>
</evidence>
<gene>
    <name evidence="2" type="ORF">OJ1581_H09.15</name>
    <name evidence="3" type="ORF">OSJNBa0014E22.9</name>
</gene>
<feature type="compositionally biased region" description="Polar residues" evidence="1">
    <location>
        <begin position="1"/>
        <end position="16"/>
    </location>
</feature>
<evidence type="ECO:0000313" key="4">
    <source>
        <dbReference type="Proteomes" id="UP000000763"/>
    </source>
</evidence>
<feature type="region of interest" description="Disordered" evidence="1">
    <location>
        <begin position="1"/>
        <end position="56"/>
    </location>
</feature>
<sequence>MSSPPSESHGPETTTRAPDEAAEPTWHEHLEGTPSPVRSLVPLRAPLLYGHGGHRH</sequence>
<name>Q6H5X1_ORYSJ</name>
<dbReference type="Proteomes" id="UP000000763">
    <property type="component" value="Chromosome 2"/>
</dbReference>
<reference evidence="4" key="3">
    <citation type="journal article" date="2005" name="Nature">
        <title>The map-based sequence of the rice genome.</title>
        <authorList>
            <consortium name="International rice genome sequencing project (IRGSP)"/>
            <person name="Matsumoto T."/>
            <person name="Wu J."/>
            <person name="Kanamori H."/>
            <person name="Katayose Y."/>
            <person name="Fujisawa M."/>
            <person name="Namiki N."/>
            <person name="Mizuno H."/>
            <person name="Yamamoto K."/>
            <person name="Antonio B.A."/>
            <person name="Baba T."/>
            <person name="Sakata K."/>
            <person name="Nagamura Y."/>
            <person name="Aoki H."/>
            <person name="Arikawa K."/>
            <person name="Arita K."/>
            <person name="Bito T."/>
            <person name="Chiden Y."/>
            <person name="Fujitsuka N."/>
            <person name="Fukunaka R."/>
            <person name="Hamada M."/>
            <person name="Harada C."/>
            <person name="Hayashi A."/>
            <person name="Hijishita S."/>
            <person name="Honda M."/>
            <person name="Hosokawa S."/>
            <person name="Ichikawa Y."/>
            <person name="Idonuma A."/>
            <person name="Iijima M."/>
            <person name="Ikeda M."/>
            <person name="Ikeno M."/>
            <person name="Ito K."/>
            <person name="Ito S."/>
            <person name="Ito T."/>
            <person name="Ito Y."/>
            <person name="Ito Y."/>
            <person name="Iwabuchi A."/>
            <person name="Kamiya K."/>
            <person name="Karasawa W."/>
            <person name="Kurita K."/>
            <person name="Katagiri S."/>
            <person name="Kikuta A."/>
            <person name="Kobayashi H."/>
            <person name="Kobayashi N."/>
            <person name="Machita K."/>
            <person name="Maehara T."/>
            <person name="Masukawa M."/>
            <person name="Mizubayashi T."/>
            <person name="Mukai Y."/>
            <person name="Nagasaki H."/>
            <person name="Nagata Y."/>
            <person name="Naito S."/>
            <person name="Nakashima M."/>
            <person name="Nakama Y."/>
            <person name="Nakamichi Y."/>
            <person name="Nakamura M."/>
            <person name="Meguro A."/>
            <person name="Negishi M."/>
            <person name="Ohta I."/>
            <person name="Ohta T."/>
            <person name="Okamoto M."/>
            <person name="Ono N."/>
            <person name="Saji S."/>
            <person name="Sakaguchi M."/>
            <person name="Sakai K."/>
            <person name="Shibata M."/>
            <person name="Shimokawa T."/>
            <person name="Song J."/>
            <person name="Takazaki Y."/>
            <person name="Terasawa K."/>
            <person name="Tsugane M."/>
            <person name="Tsuji K."/>
            <person name="Ueda S."/>
            <person name="Waki K."/>
            <person name="Yamagata H."/>
            <person name="Yamamoto M."/>
            <person name="Yamamoto S."/>
            <person name="Yamane H."/>
            <person name="Yoshiki S."/>
            <person name="Yoshihara R."/>
            <person name="Yukawa K."/>
            <person name="Zhong H."/>
            <person name="Yano M."/>
            <person name="Yuan Q."/>
            <person name="Ouyang S."/>
            <person name="Liu J."/>
            <person name="Jones K.M."/>
            <person name="Gansberger K."/>
            <person name="Moffat K."/>
            <person name="Hill J."/>
            <person name="Bera J."/>
            <person name="Fadrosh D."/>
            <person name="Jin S."/>
            <person name="Johri S."/>
            <person name="Kim M."/>
            <person name="Overton L."/>
            <person name="Reardon M."/>
            <person name="Tsitrin T."/>
            <person name="Vuong H."/>
            <person name="Weaver B."/>
            <person name="Ciecko A."/>
            <person name="Tallon L."/>
            <person name="Jackson J."/>
            <person name="Pai G."/>
            <person name="Aken S.V."/>
            <person name="Utterback T."/>
            <person name="Reidmuller S."/>
            <person name="Feldblyum T."/>
            <person name="Hsiao J."/>
            <person name="Zismann V."/>
            <person name="Iobst S."/>
            <person name="de Vazeille A.R."/>
            <person name="Buell C.R."/>
            <person name="Ying K."/>
            <person name="Li Y."/>
            <person name="Lu T."/>
            <person name="Huang Y."/>
            <person name="Zhao Q."/>
            <person name="Feng Q."/>
            <person name="Zhang L."/>
            <person name="Zhu J."/>
            <person name="Weng Q."/>
            <person name="Mu J."/>
            <person name="Lu Y."/>
            <person name="Fan D."/>
            <person name="Liu Y."/>
            <person name="Guan J."/>
            <person name="Zhang Y."/>
            <person name="Yu S."/>
            <person name="Liu X."/>
            <person name="Zhang Y."/>
            <person name="Hong G."/>
            <person name="Han B."/>
            <person name="Choisne N."/>
            <person name="Demange N."/>
            <person name="Orjeda G."/>
            <person name="Samain S."/>
            <person name="Cattolico L."/>
            <person name="Pelletier E."/>
            <person name="Couloux A."/>
            <person name="Segurens B."/>
            <person name="Wincker P."/>
            <person name="D'Hont A."/>
            <person name="Scarpelli C."/>
            <person name="Weissenbach J."/>
            <person name="Salanoubat M."/>
            <person name="Quetier F."/>
            <person name="Yu Y."/>
            <person name="Kim H.R."/>
            <person name="Rambo T."/>
            <person name="Currie J."/>
            <person name="Collura K."/>
            <person name="Luo M."/>
            <person name="Yang T."/>
            <person name="Ammiraju J.S.S."/>
            <person name="Engler F."/>
            <person name="Soderlund C."/>
            <person name="Wing R.A."/>
            <person name="Palmer L.E."/>
            <person name="de la Bastide M."/>
            <person name="Spiegel L."/>
            <person name="Nascimento L."/>
            <person name="Zutavern T."/>
            <person name="O'Shaughnessy A."/>
            <person name="Dike S."/>
            <person name="Dedhia N."/>
            <person name="Preston R."/>
            <person name="Balija V."/>
            <person name="McCombie W.R."/>
            <person name="Chow T."/>
            <person name="Chen H."/>
            <person name="Chung M."/>
            <person name="Chen C."/>
            <person name="Shaw J."/>
            <person name="Wu H."/>
            <person name="Hsiao K."/>
            <person name="Chao Y."/>
            <person name="Chu M."/>
            <person name="Cheng C."/>
            <person name="Hour A."/>
            <person name="Lee P."/>
            <person name="Lin S."/>
            <person name="Lin Y."/>
            <person name="Liou J."/>
            <person name="Liu S."/>
            <person name="Hsing Y."/>
            <person name="Raghuvanshi S."/>
            <person name="Mohanty A."/>
            <person name="Bharti A.K."/>
            <person name="Gaur A."/>
            <person name="Gupta V."/>
            <person name="Kumar D."/>
            <person name="Ravi V."/>
            <person name="Vij S."/>
            <person name="Kapur A."/>
            <person name="Khurana P."/>
            <person name="Khurana P."/>
            <person name="Khurana J.P."/>
            <person name="Tyagi A.K."/>
            <person name="Gaikwad K."/>
            <person name="Singh A."/>
            <person name="Dalal V."/>
            <person name="Srivastava S."/>
            <person name="Dixit A."/>
            <person name="Pal A.K."/>
            <person name="Ghazi I.A."/>
            <person name="Yadav M."/>
            <person name="Pandit A."/>
            <person name="Bhargava A."/>
            <person name="Sureshbabu K."/>
            <person name="Batra K."/>
            <person name="Sharma T.R."/>
            <person name="Mohapatra T."/>
            <person name="Singh N.K."/>
            <person name="Messing J."/>
            <person name="Nelson A.B."/>
            <person name="Fuks G."/>
            <person name="Kavchok S."/>
            <person name="Keizer G."/>
            <person name="Linton E."/>
            <person name="Llaca V."/>
            <person name="Song R."/>
            <person name="Tanyolac B."/>
            <person name="Young S."/>
            <person name="Ho-Il K."/>
            <person name="Hahn J.H."/>
            <person name="Sangsakoo G."/>
            <person name="Vanavichit A."/>
            <person name="de Mattos Luiz.A.T."/>
            <person name="Zimmer P.D."/>
            <person name="Malone G."/>
            <person name="Dellagostin O."/>
            <person name="de Oliveira A.C."/>
            <person name="Bevan M."/>
            <person name="Bancroft I."/>
            <person name="Minx P."/>
            <person name="Cordum H."/>
            <person name="Wilson R."/>
            <person name="Cheng Z."/>
            <person name="Jin W."/>
            <person name="Jiang J."/>
            <person name="Leong S.A."/>
            <person name="Iwama H."/>
            <person name="Gojobori T."/>
            <person name="Itoh T."/>
            <person name="Niimura Y."/>
            <person name="Fujii Y."/>
            <person name="Habara T."/>
            <person name="Sakai H."/>
            <person name="Sato Y."/>
            <person name="Wilson G."/>
            <person name="Kumar K."/>
            <person name="McCouch S."/>
            <person name="Juretic N."/>
            <person name="Hoen D."/>
            <person name="Wright S."/>
            <person name="Bruskiewich R."/>
            <person name="Bureau T."/>
            <person name="Miyao A."/>
            <person name="Hirochika H."/>
            <person name="Nishikawa T."/>
            <person name="Kadowaki K."/>
            <person name="Sugiura M."/>
            <person name="Burr B."/>
            <person name="Sasaki T."/>
        </authorList>
    </citation>
    <scope>NUCLEOTIDE SEQUENCE [LARGE SCALE GENOMIC DNA]</scope>
    <source>
        <strain evidence="4">cv. Nipponbare</strain>
    </source>
</reference>
<dbReference type="AlphaFoldDB" id="Q6H5X1"/>
<reference evidence="3" key="2">
    <citation type="submission" date="2002-07" db="EMBL/GenBank/DDBJ databases">
        <title>Oryza sativa nipponbare(GA3) genomic DNA, chromosome 2, BAC clone:OSJNBa0014E22.</title>
        <authorList>
            <person name="Sasaki T."/>
            <person name="Matsumoto T."/>
            <person name="Katayose Y."/>
        </authorList>
    </citation>
    <scope>NUCLEOTIDE SEQUENCE</scope>
</reference>
<evidence type="ECO:0000313" key="2">
    <source>
        <dbReference type="EMBL" id="BAD25080.1"/>
    </source>
</evidence>
<accession>Q6H5X1</accession>
<dbReference type="EMBL" id="AP004067">
    <property type="protein sequence ID" value="BAD25080.1"/>
    <property type="molecule type" value="Genomic_DNA"/>
</dbReference>
<reference evidence="4" key="4">
    <citation type="journal article" date="2008" name="Nucleic Acids Res.">
        <title>The rice annotation project database (RAP-DB): 2008 update.</title>
        <authorList>
            <consortium name="The rice annotation project (RAP)"/>
        </authorList>
    </citation>
    <scope>GENOME REANNOTATION</scope>
    <source>
        <strain evidence="4">cv. Nipponbare</strain>
    </source>
</reference>
<reference evidence="2" key="1">
    <citation type="submission" date="2001-08" db="EMBL/GenBank/DDBJ databases">
        <title>Oryza sativa nipponbare(GA3) genomic DNA, chromosome 2, BAC clone:OJ1581_H09.</title>
        <authorList>
            <person name="Sasaki T."/>
            <person name="Matsumoto T."/>
            <person name="Yamamoto K."/>
        </authorList>
    </citation>
    <scope>NUCLEOTIDE SEQUENCE</scope>
</reference>
<dbReference type="EMBL" id="AP005513">
    <property type="protein sequence ID" value="BAD25878.1"/>
    <property type="molecule type" value="Genomic_DNA"/>
</dbReference>